<dbReference type="AlphaFoldDB" id="A0A7Y6DGN4"/>
<comment type="caution">
    <text evidence="1">The sequence shown here is derived from an EMBL/GenBank/DDBJ whole genome shotgun (WGS) entry which is preliminary data.</text>
</comment>
<evidence type="ECO:0000313" key="1">
    <source>
        <dbReference type="EMBL" id="NUT87145.1"/>
    </source>
</evidence>
<dbReference type="Pfam" id="PF11672">
    <property type="entry name" value="DUF3268"/>
    <property type="match status" value="1"/>
</dbReference>
<protein>
    <submittedName>
        <fullName evidence="1">Uncharacterized protein</fullName>
    </submittedName>
</protein>
<reference evidence="1 2" key="1">
    <citation type="journal article" date="2020" name="Front. Plant Sci.">
        <title>Isolation of Rhizosphere Bacteria That Improve Quality and Water Stress Tolerance in Greenhouse Ornamentals.</title>
        <authorList>
            <person name="Nordstedt N.P."/>
            <person name="Jones M.L."/>
        </authorList>
    </citation>
    <scope>NUCLEOTIDE SEQUENCE [LARGE SCALE GENOMIC DNA]</scope>
    <source>
        <strain evidence="1 2">C7D2</strain>
    </source>
</reference>
<evidence type="ECO:0000313" key="2">
    <source>
        <dbReference type="Proteomes" id="UP000536720"/>
    </source>
</evidence>
<organism evidence="1 2">
    <name type="scientific">Pseudomonas corrugata</name>
    <dbReference type="NCBI Taxonomy" id="47879"/>
    <lineage>
        <taxon>Bacteria</taxon>
        <taxon>Pseudomonadati</taxon>
        <taxon>Pseudomonadota</taxon>
        <taxon>Gammaproteobacteria</taxon>
        <taxon>Pseudomonadales</taxon>
        <taxon>Pseudomonadaceae</taxon>
        <taxon>Pseudomonas</taxon>
    </lineage>
</organism>
<dbReference type="Proteomes" id="UP000536720">
    <property type="component" value="Unassembled WGS sequence"/>
</dbReference>
<accession>A0A7Y6DGN4</accession>
<name>A0A7Y6DGN4_9PSED</name>
<dbReference type="RefSeq" id="WP_175362554.1">
    <property type="nucleotide sequence ID" value="NZ_JABFMR010000008.1"/>
</dbReference>
<dbReference type="EMBL" id="JABFMR010000008">
    <property type="protein sequence ID" value="NUT87145.1"/>
    <property type="molecule type" value="Genomic_DNA"/>
</dbReference>
<sequence>MSIDPRANSAERLVAPAPLPHISRRALKRVKNPLPAPTICRYCAGFVDLVSNAEIYNGREYGDWPYAYLCEDCKAYVGVHPDTDIPLGTLAAAQLRKDRNTAKDAFHRVKEARGFSRSLAYQWLAGKMGIEVGACHFGWFEEDDCARALAICIEDMGANTGMARAFSKARQKA</sequence>
<proteinExistence type="predicted"/>
<gene>
    <name evidence="1" type="ORF">HNO91_11975</name>
</gene>
<dbReference type="InterPro" id="IPR021686">
    <property type="entry name" value="DUF3268"/>
</dbReference>